<comment type="similarity">
    <text evidence="1">Belongs to the paxM FAD-dependent monooxygenase family.</text>
</comment>
<keyword evidence="4" id="KW-0560">Oxidoreductase</keyword>
<feature type="transmembrane region" description="Helical" evidence="6">
    <location>
        <begin position="23"/>
        <end position="44"/>
    </location>
</feature>
<comment type="caution">
    <text evidence="8">The sequence shown here is derived from an EMBL/GenBank/DDBJ whole genome shotgun (WGS) entry which is preliminary data.</text>
</comment>
<dbReference type="GO" id="GO:0004497">
    <property type="term" value="F:monooxygenase activity"/>
    <property type="evidence" value="ECO:0007669"/>
    <property type="project" value="UniProtKB-KW"/>
</dbReference>
<reference evidence="8 9" key="1">
    <citation type="submission" date="2015-07" db="EMBL/GenBank/DDBJ databases">
        <title>Comparative genomics of the Sigatoka disease complex on banana suggests a link between parallel evolutionary changes in Pseudocercospora fijiensis and Pseudocercospora eumusae and increased virulence on the banana host.</title>
        <authorList>
            <person name="Chang T.-C."/>
            <person name="Salvucci A."/>
            <person name="Crous P.W."/>
            <person name="Stergiopoulos I."/>
        </authorList>
    </citation>
    <scope>NUCLEOTIDE SEQUENCE [LARGE SCALE GENOMIC DNA]</scope>
    <source>
        <strain evidence="8 9">CBS 116634</strain>
    </source>
</reference>
<keyword evidence="2" id="KW-0285">Flavoprotein</keyword>
<evidence type="ECO:0000256" key="2">
    <source>
        <dbReference type="ARBA" id="ARBA00022630"/>
    </source>
</evidence>
<keyword evidence="5" id="KW-0503">Monooxygenase</keyword>
<dbReference type="Pfam" id="PF01494">
    <property type="entry name" value="FAD_binding_3"/>
    <property type="match status" value="1"/>
</dbReference>
<dbReference type="AlphaFoldDB" id="A0A139IQZ5"/>
<name>A0A139IQZ5_9PEZI</name>
<dbReference type="EMBL" id="LFZO01000027">
    <property type="protein sequence ID" value="KXT16994.1"/>
    <property type="molecule type" value="Genomic_DNA"/>
</dbReference>
<dbReference type="Gene3D" id="3.50.50.60">
    <property type="entry name" value="FAD/NAD(P)-binding domain"/>
    <property type="match status" value="1"/>
</dbReference>
<evidence type="ECO:0000256" key="5">
    <source>
        <dbReference type="ARBA" id="ARBA00023033"/>
    </source>
</evidence>
<keyword evidence="9" id="KW-1185">Reference proteome</keyword>
<evidence type="ECO:0000313" key="9">
    <source>
        <dbReference type="Proteomes" id="UP000073492"/>
    </source>
</evidence>
<evidence type="ECO:0000256" key="6">
    <source>
        <dbReference type="SAM" id="Phobius"/>
    </source>
</evidence>
<keyword evidence="3" id="KW-0274">FAD</keyword>
<dbReference type="FunFam" id="3.50.50.60:FF:000115">
    <property type="entry name" value="Salicylate hydroxylase, putative"/>
    <property type="match status" value="1"/>
</dbReference>
<evidence type="ECO:0000259" key="7">
    <source>
        <dbReference type="Pfam" id="PF01494"/>
    </source>
</evidence>
<dbReference type="SUPFAM" id="SSF54373">
    <property type="entry name" value="FAD-linked reductases, C-terminal domain"/>
    <property type="match status" value="1"/>
</dbReference>
<dbReference type="PANTHER" id="PTHR13789:SF242">
    <property type="entry name" value="FAD-BINDING DOMAIN-CONTAINING PROTEIN"/>
    <property type="match status" value="1"/>
</dbReference>
<dbReference type="EMBL" id="LFZO01000027">
    <property type="protein sequence ID" value="KXT16995.1"/>
    <property type="molecule type" value="Genomic_DNA"/>
</dbReference>
<keyword evidence="6" id="KW-0472">Membrane</keyword>
<gene>
    <name evidence="8" type="ORF">AC579_7432</name>
</gene>
<protein>
    <recommendedName>
        <fullName evidence="7">FAD-binding domain-containing protein</fullName>
    </recommendedName>
</protein>
<organism evidence="8 9">
    <name type="scientific">Pseudocercospora musae</name>
    <dbReference type="NCBI Taxonomy" id="113226"/>
    <lineage>
        <taxon>Eukaryota</taxon>
        <taxon>Fungi</taxon>
        <taxon>Dikarya</taxon>
        <taxon>Ascomycota</taxon>
        <taxon>Pezizomycotina</taxon>
        <taxon>Dothideomycetes</taxon>
        <taxon>Dothideomycetidae</taxon>
        <taxon>Mycosphaerellales</taxon>
        <taxon>Mycosphaerellaceae</taxon>
        <taxon>Pseudocercospora</taxon>
    </lineage>
</organism>
<dbReference type="InterPro" id="IPR002938">
    <property type="entry name" value="FAD-bd"/>
</dbReference>
<keyword evidence="6" id="KW-0812">Transmembrane</keyword>
<dbReference type="InterPro" id="IPR050493">
    <property type="entry name" value="FAD-dep_Monooxygenase_BioMet"/>
</dbReference>
<dbReference type="Proteomes" id="UP000073492">
    <property type="component" value="Unassembled WGS sequence"/>
</dbReference>
<dbReference type="InterPro" id="IPR036188">
    <property type="entry name" value="FAD/NAD-bd_sf"/>
</dbReference>
<dbReference type="SUPFAM" id="SSF51905">
    <property type="entry name" value="FAD/NAD(P)-binding domain"/>
    <property type="match status" value="1"/>
</dbReference>
<dbReference type="PANTHER" id="PTHR13789">
    <property type="entry name" value="MONOOXYGENASE"/>
    <property type="match status" value="1"/>
</dbReference>
<dbReference type="STRING" id="113226.A0A139IQZ5"/>
<proteinExistence type="inferred from homology"/>
<evidence type="ECO:0000256" key="1">
    <source>
        <dbReference type="ARBA" id="ARBA00007992"/>
    </source>
</evidence>
<dbReference type="PRINTS" id="PR00420">
    <property type="entry name" value="RNGMNOXGNASE"/>
</dbReference>
<evidence type="ECO:0000256" key="3">
    <source>
        <dbReference type="ARBA" id="ARBA00022827"/>
    </source>
</evidence>
<accession>A0A139IQZ5</accession>
<keyword evidence="6" id="KW-1133">Transmembrane helix</keyword>
<dbReference type="GO" id="GO:0071949">
    <property type="term" value="F:FAD binding"/>
    <property type="evidence" value="ECO:0007669"/>
    <property type="project" value="InterPro"/>
</dbReference>
<sequence>MTHETYEGITVLQKAVRSEEQRLNVAIVGAGLGGLGAAISLLLAGHNVHVLEAAPQIGEIGAGIQVLPNSSRVLIQWGLGPRLARVATIPVQVEMRRWKGDVLTTMDFAEAAREYKAPFWDFHRADLHGAMLERAIELGATLQTNARVVDIDTSHHEKATIILQSGDKVFGDLVVGADGIFSRCRDLLVGKSDPPIPTGDLAYRVLLSTEGMEDDPELAPFLREHHVRYWMGPGAHAVSYVLRNGKLINVVLLVPDDIPDDATTVDGSVEEMQALYAEWDPRIPKLLKYCQSVQKWKLCFRPGLEQPWYNASGTFALLGDAVHATLPYLASGAGMSLEDGAVLGHCFSRIRDTSTASKLKALRVYEDCRRTRTESVVDRGNLQQYLYHLDDGPEQEARDDRYRAFAELEEQIRKAGSVQDVPLPAGLEIGSDPFPWRRYGVGEWLISYDCVADVESKWPDERQAGETQFRASL</sequence>
<evidence type="ECO:0000313" key="8">
    <source>
        <dbReference type="EMBL" id="KXT16994.1"/>
    </source>
</evidence>
<evidence type="ECO:0000256" key="4">
    <source>
        <dbReference type="ARBA" id="ARBA00023002"/>
    </source>
</evidence>
<feature type="domain" description="FAD-binding" evidence="7">
    <location>
        <begin position="23"/>
        <end position="379"/>
    </location>
</feature>